<dbReference type="EMBL" id="JARGDH010000003">
    <property type="protein sequence ID" value="KAL0273437.1"/>
    <property type="molecule type" value="Genomic_DNA"/>
</dbReference>
<proteinExistence type="predicted"/>
<dbReference type="SUPFAM" id="SSF55753">
    <property type="entry name" value="Actin depolymerizing proteins"/>
    <property type="match status" value="6"/>
</dbReference>
<accession>A0AAW2HU33</accession>
<dbReference type="InterPro" id="IPR036886">
    <property type="entry name" value="Villin_headpiece_dom_sf"/>
</dbReference>
<gene>
    <name evidence="2" type="ORF">PYX00_006097</name>
</gene>
<dbReference type="Gene3D" id="1.10.950.10">
    <property type="entry name" value="Villin headpiece domain"/>
    <property type="match status" value="1"/>
</dbReference>
<dbReference type="PRINTS" id="PR00597">
    <property type="entry name" value="GELSOLIN"/>
</dbReference>
<evidence type="ECO:0000313" key="2">
    <source>
        <dbReference type="EMBL" id="KAL0273435.1"/>
    </source>
</evidence>
<dbReference type="Gene3D" id="3.40.20.10">
    <property type="entry name" value="Severin"/>
    <property type="match status" value="6"/>
</dbReference>
<dbReference type="PROSITE" id="PS51089">
    <property type="entry name" value="HP"/>
    <property type="match status" value="1"/>
</dbReference>
<dbReference type="GO" id="GO:0005737">
    <property type="term" value="C:cytoplasm"/>
    <property type="evidence" value="ECO:0007669"/>
    <property type="project" value="TreeGrafter"/>
</dbReference>
<dbReference type="Pfam" id="PF02209">
    <property type="entry name" value="VHP"/>
    <property type="match status" value="1"/>
</dbReference>
<dbReference type="GO" id="GO:0008154">
    <property type="term" value="P:actin polymerization or depolymerization"/>
    <property type="evidence" value="ECO:0007669"/>
    <property type="project" value="TreeGrafter"/>
</dbReference>
<dbReference type="GO" id="GO:0015629">
    <property type="term" value="C:actin cytoskeleton"/>
    <property type="evidence" value="ECO:0007669"/>
    <property type="project" value="TreeGrafter"/>
</dbReference>
<dbReference type="GO" id="GO:0005546">
    <property type="term" value="F:phosphatidylinositol-4,5-bisphosphate binding"/>
    <property type="evidence" value="ECO:0007669"/>
    <property type="project" value="TreeGrafter"/>
</dbReference>
<dbReference type="GO" id="GO:0051014">
    <property type="term" value="P:actin filament severing"/>
    <property type="evidence" value="ECO:0007669"/>
    <property type="project" value="TreeGrafter"/>
</dbReference>
<organism evidence="2">
    <name type="scientific">Menopon gallinae</name>
    <name type="common">poultry shaft louse</name>
    <dbReference type="NCBI Taxonomy" id="328185"/>
    <lineage>
        <taxon>Eukaryota</taxon>
        <taxon>Metazoa</taxon>
        <taxon>Ecdysozoa</taxon>
        <taxon>Arthropoda</taxon>
        <taxon>Hexapoda</taxon>
        <taxon>Insecta</taxon>
        <taxon>Pterygota</taxon>
        <taxon>Neoptera</taxon>
        <taxon>Paraneoptera</taxon>
        <taxon>Psocodea</taxon>
        <taxon>Troctomorpha</taxon>
        <taxon>Phthiraptera</taxon>
        <taxon>Amblycera</taxon>
        <taxon>Menoponidae</taxon>
        <taxon>Menopon</taxon>
    </lineage>
</organism>
<dbReference type="InterPro" id="IPR003128">
    <property type="entry name" value="Villin_headpiece"/>
</dbReference>
<dbReference type="PANTHER" id="PTHR11977">
    <property type="entry name" value="VILLIN"/>
    <property type="match status" value="1"/>
</dbReference>
<sequence length="855" mass="97441">MAGFVDPAYKRVKPNEPNFIVWRISKAPEENYEAKPVKKESWGNFCSEYSYIVYSASPVNKPLGTNAKDSATKLEVHIHFWLGSKLTADDCRRTIIKATELDDVLEGHAVLYREVQGYESDRFLSYFKRGIFVTEREMPVSGQFCSGTEPKLYSLSERASTLILSEVPSISWNFMNVNEVSVLASFGRFFIWIGGKANKEKKFMALKFDKLIKRRPGYKKTVWVLDGLENDLNTEDRETFQKYLPPDSKMVKMDAPCEDVSLNQTKTRKMTKLYNVMEGEEDSKIIAHVKNGPLEQSDLNGMVTCIINHVQNMVWIWVSKRASEEERSRAINVGVGYQGKKCEPASFQSFNVTVARAIEGEEPAEFKMLFRRWIDTLHANGQLYFSKKVSGCVNSLINAEQLENSPFMAAETQLFDYGGGVMKICKVIGDKLQPLSAEEYGIFHCSYSYLVCYTYKVYGEERKILYYWLGSDAPQNEKESCIWPSLVDIPDLRNAIARVRIEQFHETPHFHQIFQGKIIVLTRHVAQLLGSAKPALDEYQTLLLKVVGGDACNCLSLEVEPVASSLSSDSVFILRTRKANYVWCGLSSKGDEREMAKRIANRWASHYSVLLEGGETSDFWQALGGRQNYSTQKPETKAEVSVPPRAFKCSLADGNLRVSEINNFEKSDFGLCNTIVLDAWRVIYVWTGGAVPQEDKLRSEEVAFEYLKTDPCGRCLSIPIIQVYGGQEPPAFRGFFKSWKFDLDSEFIFDDEYVEYVESVPPQCAVEPLPSQLNVEENKVEVKVACVDVIDKKTFPPEQLQWKGVDELPTSIDTENREKHLTDEDFLRVFGISREMFKKQPAWKQKNMKKSVGLF</sequence>
<dbReference type="GO" id="GO:0051015">
    <property type="term" value="F:actin filament binding"/>
    <property type="evidence" value="ECO:0007669"/>
    <property type="project" value="InterPro"/>
</dbReference>
<dbReference type="GO" id="GO:0051016">
    <property type="term" value="P:barbed-end actin filament capping"/>
    <property type="evidence" value="ECO:0007669"/>
    <property type="project" value="TreeGrafter"/>
</dbReference>
<dbReference type="PANTHER" id="PTHR11977:SF57">
    <property type="entry name" value="VILLIN-LIKE PROTEIN QUAIL"/>
    <property type="match status" value="1"/>
</dbReference>
<dbReference type="SUPFAM" id="SSF47050">
    <property type="entry name" value="VHP, Villin headpiece domain"/>
    <property type="match status" value="1"/>
</dbReference>
<name>A0AAW2HU33_9NEOP</name>
<dbReference type="AlphaFoldDB" id="A0AAW2HU33"/>
<dbReference type="EMBL" id="JARGDH010000003">
    <property type="protein sequence ID" value="KAL0273435.1"/>
    <property type="molecule type" value="Genomic_DNA"/>
</dbReference>
<dbReference type="SMART" id="SM00153">
    <property type="entry name" value="VHP"/>
    <property type="match status" value="1"/>
</dbReference>
<dbReference type="SMART" id="SM00262">
    <property type="entry name" value="GEL"/>
    <property type="match status" value="6"/>
</dbReference>
<evidence type="ECO:0000259" key="1">
    <source>
        <dbReference type="PROSITE" id="PS51089"/>
    </source>
</evidence>
<protein>
    <recommendedName>
        <fullName evidence="1">HP domain-containing protein</fullName>
    </recommendedName>
</protein>
<comment type="caution">
    <text evidence="2">The sequence shown here is derived from an EMBL/GenBank/DDBJ whole genome shotgun (WGS) entry which is preliminary data.</text>
</comment>
<dbReference type="InterPro" id="IPR007122">
    <property type="entry name" value="Villin/Gelsolin"/>
</dbReference>
<dbReference type="InterPro" id="IPR029006">
    <property type="entry name" value="ADF-H/Gelsolin-like_dom_sf"/>
</dbReference>
<feature type="domain" description="HP" evidence="1">
    <location>
        <begin position="789"/>
        <end position="855"/>
    </location>
</feature>
<reference evidence="2" key="1">
    <citation type="journal article" date="2024" name="Gigascience">
        <title>Chromosome-level genome of the poultry shaft louse Menopon gallinae provides insight into the host-switching and adaptive evolution of parasitic lice.</title>
        <authorList>
            <person name="Xu Y."/>
            <person name="Ma L."/>
            <person name="Liu S."/>
            <person name="Liang Y."/>
            <person name="Liu Q."/>
            <person name="He Z."/>
            <person name="Tian L."/>
            <person name="Duan Y."/>
            <person name="Cai W."/>
            <person name="Li H."/>
            <person name="Song F."/>
        </authorList>
    </citation>
    <scope>NUCLEOTIDE SEQUENCE</scope>
    <source>
        <strain evidence="2">Cailab_2023a</strain>
    </source>
</reference>